<feature type="region of interest" description="Disordered" evidence="1">
    <location>
        <begin position="50"/>
        <end position="76"/>
    </location>
</feature>
<keyword evidence="2" id="KW-0812">Transmembrane</keyword>
<keyword evidence="2" id="KW-0472">Membrane</keyword>
<feature type="signal peptide" evidence="3">
    <location>
        <begin position="1"/>
        <end position="48"/>
    </location>
</feature>
<dbReference type="Pfam" id="PF19516">
    <property type="entry name" value="DUF6049"/>
    <property type="match status" value="1"/>
</dbReference>
<keyword evidence="2" id="KW-1133">Transmembrane helix</keyword>
<dbReference type="InterPro" id="IPR046112">
    <property type="entry name" value="DUF6049"/>
</dbReference>
<feature type="transmembrane region" description="Helical" evidence="2">
    <location>
        <begin position="741"/>
        <end position="759"/>
    </location>
</feature>
<evidence type="ECO:0000313" key="4">
    <source>
        <dbReference type="EMBL" id="THJ30408.1"/>
    </source>
</evidence>
<feature type="region of interest" description="Disordered" evidence="1">
    <location>
        <begin position="240"/>
        <end position="280"/>
    </location>
</feature>
<feature type="compositionally biased region" description="Basic and acidic residues" evidence="1">
    <location>
        <begin position="254"/>
        <end position="263"/>
    </location>
</feature>
<evidence type="ECO:0000256" key="3">
    <source>
        <dbReference type="SAM" id="SignalP"/>
    </source>
</evidence>
<gene>
    <name evidence="4" type="ORF">E6L38_01540</name>
</gene>
<dbReference type="AlphaFoldDB" id="A0A4S5BL45"/>
<accession>A0A4S5BL45</accession>
<feature type="chain" id="PRO_5020405861" description="Secreted protein" evidence="3">
    <location>
        <begin position="49"/>
        <end position="770"/>
    </location>
</feature>
<dbReference type="Proteomes" id="UP000306697">
    <property type="component" value="Unassembled WGS sequence"/>
</dbReference>
<protein>
    <recommendedName>
        <fullName evidence="6">Secreted protein</fullName>
    </recommendedName>
</protein>
<keyword evidence="3" id="KW-0732">Signal</keyword>
<feature type="compositionally biased region" description="Polar residues" evidence="1">
    <location>
        <begin position="64"/>
        <end position="76"/>
    </location>
</feature>
<feature type="compositionally biased region" description="Low complexity" evidence="1">
    <location>
        <begin position="241"/>
        <end position="250"/>
    </location>
</feature>
<feature type="compositionally biased region" description="Low complexity" evidence="1">
    <location>
        <begin position="50"/>
        <end position="63"/>
    </location>
</feature>
<proteinExistence type="predicted"/>
<dbReference type="EMBL" id="SSWL01000002">
    <property type="protein sequence ID" value="THJ30408.1"/>
    <property type="molecule type" value="Genomic_DNA"/>
</dbReference>
<evidence type="ECO:0000256" key="2">
    <source>
        <dbReference type="SAM" id="Phobius"/>
    </source>
</evidence>
<sequence>MALRQEEEQAGKRVNLPGVLRHCTRLAHALAAGVAVVAMLAAPLTVYANDTTDTTDSSSDTTDATGNQTENQPKQSIAITQSTPIVTSKSGYHVTAVISNTDSTATSSGTLHLTTNTLFTFVSRTDIQNWAENNAPIPTPNELGSVDVPSIPAGGTATVTVEVNANQQTLASIGSWGPKPLMLSYIVGNRILADLPSFLTRSSDGLNTATTPAMNLTVAMPYTASGWQVDNKAISNRIAETTTSSTSTSSKSNGTDKADKSDNADASNAAKGTDTQAISLSGQDADTARSLGQTFAKHRSLQVIADPLYWRQSAVQPSIAGIMQPADFDITAYTALGDTAAYEKAGITTEQWNAKQAAAWYADGGDSETPSAYAWQGNNCWTLDALTAAREQGYDTVIADASFDADQTEAVHTGTYVVDTPAGDVTVLKEQSTLGTLAKGQPTSTDAQAESSDAGRLARLVAQSAFYQMEQPYTSRYLLMTFSRTTEASWIDQVMSSFEQASWLNLTDLKTMAKADPYNVSDSVNPDKADDANTANIRSALRQLADSRHDIMRMATSILRNEIDSDEVSSLAPQALARQDANDTASHSNDPMQWIGSLLVLHDDMALRSMSGSPQPTATRKAMVNAAKTLASDLLNGVRINPSESVSVFSESAKMPITISNDLPYAVSVQVNSLTDSMQIVTSRTADIDIPAHSDAQVTFTIRVSTSGSSTAHVSLTDREGNRFGNTQDTAITSVMRISDASGFIIIGFAVLLGIIGLWRQFHRKKDPDE</sequence>
<reference evidence="4 5" key="1">
    <citation type="submission" date="2019-04" db="EMBL/GenBank/DDBJ databases">
        <title>Genome Announcement To Ensure Probiotic Safety of Bifidobacterium longum subsp infantis UBBI-01.</title>
        <authorList>
            <person name="Sulthana A."/>
            <person name="Lakshmi S.G."/>
            <person name="Madempudi R.S."/>
        </authorList>
    </citation>
    <scope>NUCLEOTIDE SEQUENCE [LARGE SCALE GENOMIC DNA]</scope>
    <source>
        <strain evidence="4 5">UBBI-01</strain>
    </source>
</reference>
<comment type="caution">
    <text evidence="4">The sequence shown here is derived from an EMBL/GenBank/DDBJ whole genome shotgun (WGS) entry which is preliminary data.</text>
</comment>
<evidence type="ECO:0000313" key="5">
    <source>
        <dbReference type="Proteomes" id="UP000306697"/>
    </source>
</evidence>
<organism evidence="4 5">
    <name type="scientific">Bifidobacterium longum subsp. infantis</name>
    <dbReference type="NCBI Taxonomy" id="1682"/>
    <lineage>
        <taxon>Bacteria</taxon>
        <taxon>Bacillati</taxon>
        <taxon>Actinomycetota</taxon>
        <taxon>Actinomycetes</taxon>
        <taxon>Bifidobacteriales</taxon>
        <taxon>Bifidobacteriaceae</taxon>
        <taxon>Bifidobacterium</taxon>
    </lineage>
</organism>
<name>A0A4S5BL45_BIFLI</name>
<evidence type="ECO:0008006" key="6">
    <source>
        <dbReference type="Google" id="ProtNLM"/>
    </source>
</evidence>
<evidence type="ECO:0000256" key="1">
    <source>
        <dbReference type="SAM" id="MobiDB-lite"/>
    </source>
</evidence>